<dbReference type="Pfam" id="PF00078">
    <property type="entry name" value="RVT_1"/>
    <property type="match status" value="1"/>
</dbReference>
<dbReference type="Proteomes" id="UP000231154">
    <property type="component" value="Unassembled WGS sequence"/>
</dbReference>
<feature type="domain" description="Reverse transcriptase" evidence="1">
    <location>
        <begin position="1"/>
        <end position="277"/>
    </location>
</feature>
<name>A0A2H0Q065_9BACT</name>
<dbReference type="AlphaFoldDB" id="A0A2H0Q065"/>
<dbReference type="SUPFAM" id="SSF56672">
    <property type="entry name" value="DNA/RNA polymerases"/>
    <property type="match status" value="1"/>
</dbReference>
<organism evidence="2 3">
    <name type="scientific">Candidatus Berkelbacteria bacterium CG11_big_fil_rev_8_21_14_0_20_42_15</name>
    <dbReference type="NCBI Taxonomy" id="1974517"/>
    <lineage>
        <taxon>Bacteria</taxon>
        <taxon>Candidatus Berkelbacteria</taxon>
    </lineage>
</organism>
<dbReference type="InterPro" id="IPR043502">
    <property type="entry name" value="DNA/RNA_pol_sf"/>
</dbReference>
<comment type="caution">
    <text evidence="2">The sequence shown here is derived from an EMBL/GenBank/DDBJ whole genome shotgun (WGS) entry which is preliminary data.</text>
</comment>
<sequence length="329" mass="39073">MKQVLENIFAEIISVDNLLEAWKEFLKGKRNKKDVQEFSFQLMDDILALHYELLQKSYKHGEYISFKVHDPKPREIHKAPVRDRLLHHAIYRKLYPFFNRKFIADSFSCRNKKGTHKALDRLRNFAYKVSKNNTRTCWVLQCDIKKFFASIDHQVLLQILQKSIHDQELIWFLKEIIESFCLIKVGVGLPLGNLTSQLLVNIYMNEFDQFIKQKLKIKWYLRYADDFVLLSKNRKYLENLIPQIDSLLQNQLKLSLHPNKVTVKTLVSGIDFLGWISFTDHRILRTKTKRRMIERLKTNKSKETVNSYLGLIGHGNTNKLKKEVFFLKN</sequence>
<dbReference type="PANTHER" id="PTHR34047:SF8">
    <property type="entry name" value="PROTEIN YKFC"/>
    <property type="match status" value="1"/>
</dbReference>
<dbReference type="PROSITE" id="PS50878">
    <property type="entry name" value="RT_POL"/>
    <property type="match status" value="1"/>
</dbReference>
<evidence type="ECO:0000313" key="3">
    <source>
        <dbReference type="Proteomes" id="UP000231154"/>
    </source>
</evidence>
<proteinExistence type="predicted"/>
<evidence type="ECO:0000259" key="1">
    <source>
        <dbReference type="PROSITE" id="PS50878"/>
    </source>
</evidence>
<evidence type="ECO:0000313" key="2">
    <source>
        <dbReference type="EMBL" id="PIR27334.1"/>
    </source>
</evidence>
<accession>A0A2H0Q065</accession>
<reference evidence="2 3" key="1">
    <citation type="submission" date="2017-09" db="EMBL/GenBank/DDBJ databases">
        <title>Depth-based differentiation of microbial function through sediment-hosted aquifers and enrichment of novel symbionts in the deep terrestrial subsurface.</title>
        <authorList>
            <person name="Probst A.J."/>
            <person name="Ladd B."/>
            <person name="Jarett J.K."/>
            <person name="Geller-Mcgrath D.E."/>
            <person name="Sieber C.M."/>
            <person name="Emerson J.B."/>
            <person name="Anantharaman K."/>
            <person name="Thomas B.C."/>
            <person name="Malmstrom R."/>
            <person name="Stieglmeier M."/>
            <person name="Klingl A."/>
            <person name="Woyke T."/>
            <person name="Ryan C.M."/>
            <person name="Banfield J.F."/>
        </authorList>
    </citation>
    <scope>NUCLEOTIDE SEQUENCE [LARGE SCALE GENOMIC DNA]</scope>
    <source>
        <strain evidence="2">CG11_big_fil_rev_8_21_14_0_20_42_15</strain>
    </source>
</reference>
<dbReference type="InterPro" id="IPR000477">
    <property type="entry name" value="RT_dom"/>
</dbReference>
<protein>
    <submittedName>
        <fullName evidence="2">RNA-dependent DNA polymerase</fullName>
    </submittedName>
</protein>
<gene>
    <name evidence="2" type="ORF">COV40_01450</name>
</gene>
<dbReference type="PANTHER" id="PTHR34047">
    <property type="entry name" value="NUCLEAR INTRON MATURASE 1, MITOCHONDRIAL-RELATED"/>
    <property type="match status" value="1"/>
</dbReference>
<dbReference type="InterPro" id="IPR051083">
    <property type="entry name" value="GrpII_Intron_Splice-Mob/Def"/>
</dbReference>
<dbReference type="EMBL" id="PCXF01000043">
    <property type="protein sequence ID" value="PIR27334.1"/>
    <property type="molecule type" value="Genomic_DNA"/>
</dbReference>
<dbReference type="CDD" id="cd01651">
    <property type="entry name" value="RT_G2_intron"/>
    <property type="match status" value="1"/>
</dbReference>